<dbReference type="AlphaFoldDB" id="A0A679IBN6"/>
<feature type="transmembrane region" description="Helical" evidence="8">
    <location>
        <begin position="198"/>
        <end position="219"/>
    </location>
</feature>
<feature type="transmembrane region" description="Helical" evidence="8">
    <location>
        <begin position="149"/>
        <end position="171"/>
    </location>
</feature>
<keyword evidence="7 8" id="KW-0472">Membrane</keyword>
<dbReference type="GO" id="GO:0022857">
    <property type="term" value="F:transmembrane transporter activity"/>
    <property type="evidence" value="ECO:0007669"/>
    <property type="project" value="InterPro"/>
</dbReference>
<feature type="transmembrane region" description="Helical" evidence="8">
    <location>
        <begin position="91"/>
        <end position="113"/>
    </location>
</feature>
<dbReference type="GO" id="GO:0033214">
    <property type="term" value="P:siderophore-iron import into cell"/>
    <property type="evidence" value="ECO:0007669"/>
    <property type="project" value="TreeGrafter"/>
</dbReference>
<dbReference type="Gene3D" id="1.10.3470.10">
    <property type="entry name" value="ABC transporter involved in vitamin B12 uptake, BtuC"/>
    <property type="match status" value="1"/>
</dbReference>
<comment type="similarity">
    <text evidence="2">Belongs to the binding-protein-dependent transport system permease family. FecCD subfamily.</text>
</comment>
<dbReference type="RefSeq" id="WP_173102788.1">
    <property type="nucleotide sequence ID" value="NZ_AP022822.1"/>
</dbReference>
<proteinExistence type="inferred from homology"/>
<protein>
    <submittedName>
        <fullName evidence="9">Ferrichrome ABC transporter permease</fullName>
    </submittedName>
</protein>
<keyword evidence="3" id="KW-0813">Transport</keyword>
<evidence type="ECO:0000313" key="9">
    <source>
        <dbReference type="EMBL" id="BCA85519.1"/>
    </source>
</evidence>
<dbReference type="CDD" id="cd06550">
    <property type="entry name" value="TM_ABC_iron-siderophores_like"/>
    <property type="match status" value="1"/>
</dbReference>
<dbReference type="FunFam" id="1.10.3470.10:FF:000001">
    <property type="entry name" value="Vitamin B12 ABC transporter permease BtuC"/>
    <property type="match status" value="1"/>
</dbReference>
<evidence type="ECO:0000256" key="5">
    <source>
        <dbReference type="ARBA" id="ARBA00022692"/>
    </source>
</evidence>
<dbReference type="SUPFAM" id="SSF81345">
    <property type="entry name" value="ABC transporter involved in vitamin B12 uptake, BtuC"/>
    <property type="match status" value="1"/>
</dbReference>
<keyword evidence="10" id="KW-1185">Reference proteome</keyword>
<evidence type="ECO:0000256" key="8">
    <source>
        <dbReference type="SAM" id="Phobius"/>
    </source>
</evidence>
<keyword evidence="6 8" id="KW-1133">Transmembrane helix</keyword>
<feature type="transmembrane region" description="Helical" evidence="8">
    <location>
        <begin position="306"/>
        <end position="325"/>
    </location>
</feature>
<comment type="subcellular location">
    <subcellularLocation>
        <location evidence="1">Cell membrane</location>
        <topology evidence="1">Multi-pass membrane protein</topology>
    </subcellularLocation>
</comment>
<reference evidence="9 10" key="1">
    <citation type="submission" date="2020-02" db="EMBL/GenBank/DDBJ databases">
        <title>Characterization of vanA genotype vancomycin-resistant Enterococcus saigonensis VE80.</title>
        <authorList>
            <person name="Harada T."/>
            <person name="Motooka D."/>
            <person name="Nakamura S."/>
            <person name="Yamamoto Y."/>
            <person name="Kawahara R."/>
            <person name="Kawatsu K."/>
        </authorList>
    </citation>
    <scope>NUCLEOTIDE SEQUENCE [LARGE SCALE GENOMIC DNA]</scope>
    <source>
        <strain evidence="9 10">VE80</strain>
    </source>
</reference>
<evidence type="ECO:0000256" key="7">
    <source>
        <dbReference type="ARBA" id="ARBA00023136"/>
    </source>
</evidence>
<dbReference type="Pfam" id="PF01032">
    <property type="entry name" value="FecCD"/>
    <property type="match status" value="1"/>
</dbReference>
<dbReference type="Proteomes" id="UP000502998">
    <property type="component" value="Chromosome"/>
</dbReference>
<keyword evidence="5 8" id="KW-0812">Transmembrane</keyword>
<dbReference type="InterPro" id="IPR000522">
    <property type="entry name" value="ABC_transptr_permease_BtuC"/>
</dbReference>
<accession>A0A679IBN6</accession>
<dbReference type="PANTHER" id="PTHR30472:SF58">
    <property type="entry name" value="IRON(3+)-HYDROXAMATE IMPORT SYSTEM PERMEASE PROTEIN FHUB"/>
    <property type="match status" value="1"/>
</dbReference>
<dbReference type="InterPro" id="IPR037294">
    <property type="entry name" value="ABC_BtuC-like"/>
</dbReference>
<evidence type="ECO:0000256" key="4">
    <source>
        <dbReference type="ARBA" id="ARBA00022475"/>
    </source>
</evidence>
<dbReference type="GO" id="GO:0005886">
    <property type="term" value="C:plasma membrane"/>
    <property type="evidence" value="ECO:0007669"/>
    <property type="project" value="UniProtKB-SubCell"/>
</dbReference>
<dbReference type="KEGG" id="esg:EsVE80_10420"/>
<gene>
    <name evidence="9" type="primary">fhuB</name>
    <name evidence="9" type="ORF">EsVE80_10420</name>
</gene>
<evidence type="ECO:0000256" key="1">
    <source>
        <dbReference type="ARBA" id="ARBA00004651"/>
    </source>
</evidence>
<evidence type="ECO:0000256" key="3">
    <source>
        <dbReference type="ARBA" id="ARBA00022448"/>
    </source>
</evidence>
<evidence type="ECO:0000313" key="10">
    <source>
        <dbReference type="Proteomes" id="UP000502998"/>
    </source>
</evidence>
<feature type="transmembrane region" description="Helical" evidence="8">
    <location>
        <begin position="239"/>
        <end position="266"/>
    </location>
</feature>
<feature type="transmembrane region" description="Helical" evidence="8">
    <location>
        <begin position="62"/>
        <end position="79"/>
    </location>
</feature>
<name>A0A679IBN6_9ENTE</name>
<dbReference type="EMBL" id="AP022822">
    <property type="protein sequence ID" value="BCA85519.1"/>
    <property type="molecule type" value="Genomic_DNA"/>
</dbReference>
<keyword evidence="4" id="KW-1003">Cell membrane</keyword>
<sequence>MKTNRFALIWGILIIATFFLLFFSLTNGAADISIREVTNAFFHFDKGNQAQQIIVNLRLPRVIGAFLVGSAFSLGGAVMQGVTRNPLADAGLLGINSGASLGLALVFILWPKASINRTIWFSFAGAFFAAFLIFLVSRRTITTLTPTRLILAGVAISSLFSALSQALSLIFDLQQDIAFWFVGGVANITWEQLQQVWFLYLFAIIGSLFFARGINLLLLGDDNALALGKKPGRIRFFTLLFVVILAGIAVALVGPISFIGLMVPHVMRYFTGDNYRRLLPLVLVGGGLFVVFADLLARLLNPPFETPLGLLITIVGVPFLLLKIWRSQS</sequence>
<feature type="transmembrane region" description="Helical" evidence="8">
    <location>
        <begin position="119"/>
        <end position="137"/>
    </location>
</feature>
<dbReference type="PANTHER" id="PTHR30472">
    <property type="entry name" value="FERRIC ENTEROBACTIN TRANSPORT SYSTEM PERMEASE PROTEIN"/>
    <property type="match status" value="1"/>
</dbReference>
<evidence type="ECO:0000256" key="6">
    <source>
        <dbReference type="ARBA" id="ARBA00022989"/>
    </source>
</evidence>
<feature type="transmembrane region" description="Helical" evidence="8">
    <location>
        <begin position="278"/>
        <end position="300"/>
    </location>
</feature>
<organism evidence="9 10">
    <name type="scientific">Enterococcus saigonensis</name>
    <dbReference type="NCBI Taxonomy" id="1805431"/>
    <lineage>
        <taxon>Bacteria</taxon>
        <taxon>Bacillati</taxon>
        <taxon>Bacillota</taxon>
        <taxon>Bacilli</taxon>
        <taxon>Lactobacillales</taxon>
        <taxon>Enterococcaceae</taxon>
        <taxon>Enterococcus</taxon>
    </lineage>
</organism>
<evidence type="ECO:0000256" key="2">
    <source>
        <dbReference type="ARBA" id="ARBA00007935"/>
    </source>
</evidence>